<feature type="binding site" evidence="9">
    <location>
        <position position="136"/>
    </location>
    <ligand>
        <name>substrate</name>
    </ligand>
</feature>
<feature type="binding site" evidence="9">
    <location>
        <begin position="10"/>
        <end position="12"/>
    </location>
    <ligand>
        <name>substrate</name>
    </ligand>
</feature>
<evidence type="ECO:0000313" key="11">
    <source>
        <dbReference type="EMBL" id="QNM07727.1"/>
    </source>
</evidence>
<dbReference type="GO" id="GO:0004747">
    <property type="term" value="F:ribokinase activity"/>
    <property type="evidence" value="ECO:0007669"/>
    <property type="project" value="UniProtKB-UniRule"/>
</dbReference>
<comment type="similarity">
    <text evidence="9">Belongs to the carbohydrate kinase PfkB family. Ribokinase subfamily.</text>
</comment>
<feature type="domain" description="Carbohydrate kinase PfkB" evidence="10">
    <location>
        <begin position="3"/>
        <end position="284"/>
    </location>
</feature>
<dbReference type="EC" id="2.7.1.15" evidence="9"/>
<evidence type="ECO:0000256" key="5">
    <source>
        <dbReference type="ARBA" id="ARBA00022840"/>
    </source>
</evidence>
<dbReference type="Gene3D" id="3.40.1190.20">
    <property type="match status" value="1"/>
</dbReference>
<dbReference type="PANTHER" id="PTHR10584">
    <property type="entry name" value="SUGAR KINASE"/>
    <property type="match status" value="1"/>
</dbReference>
<protein>
    <recommendedName>
        <fullName evidence="9">Ribokinase</fullName>
        <shortName evidence="9">RK</shortName>
        <ecNumber evidence="9">2.7.1.15</ecNumber>
    </recommendedName>
</protein>
<keyword evidence="9" id="KW-0963">Cytoplasm</keyword>
<sequence>MKVLNFGSLNIDYVYSVDHILREGETISSKKLEEFPGGKGLNQSVALARAGVQVYHAGAVGPEGEMLLELCRDNGVNTDFIRRVDVKSGHTMIQVDKNGQNSILLFGGSNQAQTEEHIGQVLEHFGKGDMILLQNEINLLDVIIEKAYAREMVIVLNPSPFDEKLDTCDMSKVSWFLLNEVEAGQMTGEGEISRMPEALVEKYPDARFVLTLGSRGSVYRDRETEYRQEIYPVRAVDTTAAGDTFTGYFLASVIAGKKIPEALRIAAKASSIAVSRPGASSSIPRKEEIE</sequence>
<dbReference type="KEGG" id="whj:H9Q79_12465"/>
<feature type="binding site" evidence="9">
    <location>
        <position position="239"/>
    </location>
    <ligand>
        <name>K(+)</name>
        <dbReference type="ChEBI" id="CHEBI:29103"/>
    </ligand>
</feature>
<keyword evidence="4 9" id="KW-0418">Kinase</keyword>
<evidence type="ECO:0000256" key="7">
    <source>
        <dbReference type="ARBA" id="ARBA00022958"/>
    </source>
</evidence>
<evidence type="ECO:0000256" key="1">
    <source>
        <dbReference type="ARBA" id="ARBA00022679"/>
    </source>
</evidence>
<dbReference type="SUPFAM" id="SSF53613">
    <property type="entry name" value="Ribokinase-like"/>
    <property type="match status" value="1"/>
</dbReference>
<evidence type="ECO:0000259" key="10">
    <source>
        <dbReference type="Pfam" id="PF00294"/>
    </source>
</evidence>
<dbReference type="InterPro" id="IPR011877">
    <property type="entry name" value="Ribokinase"/>
</dbReference>
<dbReference type="HAMAP" id="MF_01987">
    <property type="entry name" value="Ribokinase"/>
    <property type="match status" value="1"/>
</dbReference>
<feature type="binding site" evidence="9">
    <location>
        <begin position="242"/>
        <end position="243"/>
    </location>
    <ligand>
        <name>ATP</name>
        <dbReference type="ChEBI" id="CHEBI:30616"/>
    </ligand>
</feature>
<dbReference type="GO" id="GO:0005737">
    <property type="term" value="C:cytoplasm"/>
    <property type="evidence" value="ECO:0007669"/>
    <property type="project" value="UniProtKB-SubCell"/>
</dbReference>
<feature type="binding site" evidence="9">
    <location>
        <position position="179"/>
    </location>
    <ligand>
        <name>ATP</name>
        <dbReference type="ChEBI" id="CHEBI:30616"/>
    </ligand>
</feature>
<dbReference type="PRINTS" id="PR00990">
    <property type="entry name" value="RIBOKINASE"/>
</dbReference>
<dbReference type="RefSeq" id="WP_118643516.1">
    <property type="nucleotide sequence ID" value="NZ_CP060635.1"/>
</dbReference>
<comment type="activity regulation">
    <text evidence="9">Activated by a monovalent cation that binds near, but not in, the active site. The most likely occupant of the site in vivo is potassium. Ion binding induces a conformational change that may alter substrate affinity.</text>
</comment>
<dbReference type="UniPathway" id="UPA00916">
    <property type="reaction ID" value="UER00889"/>
</dbReference>
<keyword evidence="1 9" id="KW-0808">Transferase</keyword>
<dbReference type="PANTHER" id="PTHR10584:SF166">
    <property type="entry name" value="RIBOKINASE"/>
    <property type="match status" value="1"/>
</dbReference>
<comment type="pathway">
    <text evidence="9">Carbohydrate metabolism; D-ribose degradation; D-ribose 5-phosphate from beta-D-ribopyranose: step 2/2.</text>
</comment>
<keyword evidence="5 9" id="KW-0067">ATP-binding</keyword>
<evidence type="ECO:0000256" key="9">
    <source>
        <dbReference type="HAMAP-Rule" id="MF_01987"/>
    </source>
</evidence>
<evidence type="ECO:0000256" key="4">
    <source>
        <dbReference type="ARBA" id="ARBA00022777"/>
    </source>
</evidence>
<name>A0A7G9GA95_9FIRM</name>
<dbReference type="Pfam" id="PF00294">
    <property type="entry name" value="PfkB"/>
    <property type="match status" value="1"/>
</dbReference>
<dbReference type="CDD" id="cd01174">
    <property type="entry name" value="ribokinase"/>
    <property type="match status" value="1"/>
</dbReference>
<proteinExistence type="inferred from homology"/>
<feature type="binding site" evidence="9">
    <location>
        <begin position="211"/>
        <end position="216"/>
    </location>
    <ligand>
        <name>ATP</name>
        <dbReference type="ChEBI" id="CHEBI:30616"/>
    </ligand>
</feature>
<feature type="binding site" evidence="9">
    <location>
        <position position="276"/>
    </location>
    <ligand>
        <name>K(+)</name>
        <dbReference type="ChEBI" id="CHEBI:29103"/>
    </ligand>
</feature>
<dbReference type="AlphaFoldDB" id="A0A7G9GA95"/>
<accession>A0A7G9GA95</accession>
<comment type="function">
    <text evidence="9">Catalyzes the phosphorylation of ribose at O-5 in a reaction requiring ATP and magnesium. The resulting D-ribose-5-phosphate can then be used either for sythesis of nucleotides, histidine, and tryptophan, or as a component of the pentose phosphate pathway.</text>
</comment>
<keyword evidence="7 9" id="KW-0630">Potassium</keyword>
<feature type="binding site" evidence="9">
    <location>
        <position position="243"/>
    </location>
    <ligand>
        <name>substrate</name>
    </ligand>
</feature>
<comment type="cofactor">
    <cofactor evidence="9">
        <name>Mg(2+)</name>
        <dbReference type="ChEBI" id="CHEBI:18420"/>
    </cofactor>
    <text evidence="9">Requires a divalent cation, most likely magnesium in vivo, as an electrophilic catalyst to aid phosphoryl group transfer. It is the chelate of the metal and the nucleotide that is the actual substrate.</text>
</comment>
<comment type="caution">
    <text evidence="9">Lacks conserved residue(s) required for the propagation of feature annotation.</text>
</comment>
<keyword evidence="8 9" id="KW-0119">Carbohydrate metabolism</keyword>
<feature type="binding site" evidence="9">
    <location>
        <position position="237"/>
    </location>
    <ligand>
        <name>K(+)</name>
        <dbReference type="ChEBI" id="CHEBI:29103"/>
    </ligand>
</feature>
<evidence type="ECO:0000256" key="8">
    <source>
        <dbReference type="ARBA" id="ARBA00023277"/>
    </source>
</evidence>
<dbReference type="Proteomes" id="UP000515860">
    <property type="component" value="Chromosome"/>
</dbReference>
<feature type="binding site" evidence="9">
    <location>
        <position position="282"/>
    </location>
    <ligand>
        <name>K(+)</name>
        <dbReference type="ChEBI" id="CHEBI:29103"/>
    </ligand>
</feature>
<evidence type="ECO:0000256" key="3">
    <source>
        <dbReference type="ARBA" id="ARBA00022741"/>
    </source>
</evidence>
<keyword evidence="6 9" id="KW-0460">Magnesium</keyword>
<evidence type="ECO:0000256" key="6">
    <source>
        <dbReference type="ARBA" id="ARBA00022842"/>
    </source>
</evidence>
<dbReference type="InterPro" id="IPR002139">
    <property type="entry name" value="Ribo/fructo_kinase"/>
</dbReference>
<feature type="binding site" evidence="9">
    <location>
        <position position="273"/>
    </location>
    <ligand>
        <name>K(+)</name>
        <dbReference type="ChEBI" id="CHEBI:29103"/>
    </ligand>
</feature>
<keyword evidence="3 9" id="KW-0547">Nucleotide-binding</keyword>
<dbReference type="EMBL" id="CP060635">
    <property type="protein sequence ID" value="QNM07727.1"/>
    <property type="molecule type" value="Genomic_DNA"/>
</dbReference>
<dbReference type="InterPro" id="IPR011611">
    <property type="entry name" value="PfkB_dom"/>
</dbReference>
<organism evidence="11 12">
    <name type="scientific">Wansuia hejianensis</name>
    <dbReference type="NCBI Taxonomy" id="2763667"/>
    <lineage>
        <taxon>Bacteria</taxon>
        <taxon>Bacillati</taxon>
        <taxon>Bacillota</taxon>
        <taxon>Clostridia</taxon>
        <taxon>Lachnospirales</taxon>
        <taxon>Lachnospiraceae</taxon>
        <taxon>Wansuia</taxon>
    </lineage>
</organism>
<dbReference type="GO" id="GO:0005524">
    <property type="term" value="F:ATP binding"/>
    <property type="evidence" value="ECO:0007669"/>
    <property type="project" value="UniProtKB-UniRule"/>
</dbReference>
<comment type="catalytic activity">
    <reaction evidence="9">
        <text>D-ribose + ATP = D-ribose 5-phosphate + ADP + H(+)</text>
        <dbReference type="Rhea" id="RHEA:13697"/>
        <dbReference type="ChEBI" id="CHEBI:15378"/>
        <dbReference type="ChEBI" id="CHEBI:30616"/>
        <dbReference type="ChEBI" id="CHEBI:47013"/>
        <dbReference type="ChEBI" id="CHEBI:78346"/>
        <dbReference type="ChEBI" id="CHEBI:456216"/>
        <dbReference type="EC" id="2.7.1.15"/>
    </reaction>
</comment>
<keyword evidence="2 9" id="KW-0479">Metal-binding</keyword>
<feature type="binding site" evidence="9">
    <location>
        <position position="278"/>
    </location>
    <ligand>
        <name>K(+)</name>
        <dbReference type="ChEBI" id="CHEBI:29103"/>
    </ligand>
</feature>
<keyword evidence="12" id="KW-1185">Reference proteome</keyword>
<comment type="subunit">
    <text evidence="9">Homodimer.</text>
</comment>
<gene>
    <name evidence="9" type="primary">rbsK</name>
    <name evidence="11" type="ORF">H9Q79_12465</name>
</gene>
<dbReference type="InterPro" id="IPR029056">
    <property type="entry name" value="Ribokinase-like"/>
</dbReference>
<evidence type="ECO:0000313" key="12">
    <source>
        <dbReference type="Proteomes" id="UP000515860"/>
    </source>
</evidence>
<dbReference type="GO" id="GO:0019303">
    <property type="term" value="P:D-ribose catabolic process"/>
    <property type="evidence" value="ECO:0007669"/>
    <property type="project" value="UniProtKB-UniRule"/>
</dbReference>
<comment type="subcellular location">
    <subcellularLocation>
        <location evidence="9">Cytoplasm</location>
    </subcellularLocation>
</comment>
<dbReference type="GO" id="GO:0046872">
    <property type="term" value="F:metal ion binding"/>
    <property type="evidence" value="ECO:0007669"/>
    <property type="project" value="UniProtKB-KW"/>
</dbReference>
<reference evidence="11 12" key="1">
    <citation type="submission" date="2020-08" db="EMBL/GenBank/DDBJ databases">
        <authorList>
            <person name="Liu C."/>
            <person name="Sun Q."/>
        </authorList>
    </citation>
    <scope>NUCLEOTIDE SEQUENCE [LARGE SCALE GENOMIC DNA]</scope>
    <source>
        <strain evidence="11 12">NSJ-29</strain>
    </source>
</reference>
<evidence type="ECO:0000256" key="2">
    <source>
        <dbReference type="ARBA" id="ARBA00022723"/>
    </source>
</evidence>
<feature type="active site" description="Proton acceptor" evidence="9">
    <location>
        <position position="243"/>
    </location>
</feature>
<feature type="binding site" evidence="9">
    <location>
        <begin position="38"/>
        <end position="42"/>
    </location>
    <ligand>
        <name>substrate</name>
    </ligand>
</feature>